<name>A0A7R9HDZ0_TIMCR</name>
<feature type="transmembrane region" description="Helical" evidence="7">
    <location>
        <begin position="97"/>
        <end position="120"/>
    </location>
</feature>
<protein>
    <submittedName>
        <fullName evidence="8">Uncharacterized protein</fullName>
    </submittedName>
</protein>
<dbReference type="Pfam" id="PF03006">
    <property type="entry name" value="HlyIII"/>
    <property type="match status" value="1"/>
</dbReference>
<evidence type="ECO:0000256" key="1">
    <source>
        <dbReference type="ARBA" id="ARBA00004141"/>
    </source>
</evidence>
<feature type="transmembrane region" description="Helical" evidence="7">
    <location>
        <begin position="26"/>
        <end position="45"/>
    </location>
</feature>
<evidence type="ECO:0000256" key="6">
    <source>
        <dbReference type="PIRSR" id="PIRSR604254-1"/>
    </source>
</evidence>
<evidence type="ECO:0000256" key="2">
    <source>
        <dbReference type="ARBA" id="ARBA00007018"/>
    </source>
</evidence>
<dbReference type="InterPro" id="IPR004254">
    <property type="entry name" value="AdipoR/HlyIII-related"/>
</dbReference>
<evidence type="ECO:0000256" key="7">
    <source>
        <dbReference type="SAM" id="Phobius"/>
    </source>
</evidence>
<dbReference type="AlphaFoldDB" id="A0A7R9HDZ0"/>
<evidence type="ECO:0000256" key="5">
    <source>
        <dbReference type="ARBA" id="ARBA00023136"/>
    </source>
</evidence>
<keyword evidence="5 7" id="KW-0472">Membrane</keyword>
<feature type="binding site" evidence="6">
    <location>
        <position position="8"/>
    </location>
    <ligand>
        <name>Zn(2+)</name>
        <dbReference type="ChEBI" id="CHEBI:29105"/>
    </ligand>
</feature>
<accession>A0A7R9HDZ0</accession>
<evidence type="ECO:0000256" key="3">
    <source>
        <dbReference type="ARBA" id="ARBA00022692"/>
    </source>
</evidence>
<feature type="transmembrane region" description="Helical" evidence="7">
    <location>
        <begin position="57"/>
        <end position="77"/>
    </location>
</feature>
<keyword evidence="6" id="KW-0862">Zinc</keyword>
<comment type="similarity">
    <text evidence="2">Belongs to the ADIPOR family.</text>
</comment>
<dbReference type="EMBL" id="OC336662">
    <property type="protein sequence ID" value="CAD7418345.1"/>
    <property type="molecule type" value="Genomic_DNA"/>
</dbReference>
<comment type="subcellular location">
    <subcellularLocation>
        <location evidence="1">Membrane</location>
        <topology evidence="1">Multi-pass membrane protein</topology>
    </subcellularLocation>
</comment>
<proteinExistence type="inferred from homology"/>
<keyword evidence="4 7" id="KW-1133">Transmembrane helix</keyword>
<organism evidence="8">
    <name type="scientific">Timema cristinae</name>
    <name type="common">Walking stick</name>
    <dbReference type="NCBI Taxonomy" id="61476"/>
    <lineage>
        <taxon>Eukaryota</taxon>
        <taxon>Metazoa</taxon>
        <taxon>Ecdysozoa</taxon>
        <taxon>Arthropoda</taxon>
        <taxon>Hexapoda</taxon>
        <taxon>Insecta</taxon>
        <taxon>Pterygota</taxon>
        <taxon>Neoptera</taxon>
        <taxon>Polyneoptera</taxon>
        <taxon>Phasmatodea</taxon>
        <taxon>Timematodea</taxon>
        <taxon>Timematoidea</taxon>
        <taxon>Timematidae</taxon>
        <taxon>Timema</taxon>
    </lineage>
</organism>
<reference evidence="8" key="1">
    <citation type="submission" date="2020-11" db="EMBL/GenBank/DDBJ databases">
        <authorList>
            <person name="Tran Van P."/>
        </authorList>
    </citation>
    <scope>NUCLEOTIDE SEQUENCE</scope>
</reference>
<sequence length="122" mass="13692">MALSTLYHTFSCHSEKVHDRLLKLDIFGITVSMGTIYVAAIYYGFICTPILQHSHLVVIVMIFLVVAVVLFPGFEFGTNVRNLTFFLWGSYGLFPTIHWAYTFGGLEQPIVVVSLVALLVHP</sequence>
<gene>
    <name evidence="8" type="ORF">TCEB3V08_LOCUS13306</name>
</gene>
<keyword evidence="6" id="KW-0479">Metal-binding</keyword>
<dbReference type="PANTHER" id="PTHR20855:SF15">
    <property type="entry name" value="PROGESTIN AND ADIPOQ RECEPTOR FAMILY MEMBER 3"/>
    <property type="match status" value="1"/>
</dbReference>
<dbReference type="GO" id="GO:0016020">
    <property type="term" value="C:membrane"/>
    <property type="evidence" value="ECO:0007669"/>
    <property type="project" value="UniProtKB-SubCell"/>
</dbReference>
<dbReference type="GO" id="GO:0038023">
    <property type="term" value="F:signaling receptor activity"/>
    <property type="evidence" value="ECO:0007669"/>
    <property type="project" value="TreeGrafter"/>
</dbReference>
<dbReference type="PANTHER" id="PTHR20855">
    <property type="entry name" value="ADIPOR/PROGESTIN RECEPTOR-RELATED"/>
    <property type="match status" value="1"/>
</dbReference>
<evidence type="ECO:0000313" key="8">
    <source>
        <dbReference type="EMBL" id="CAD7418345.1"/>
    </source>
</evidence>
<keyword evidence="3 7" id="KW-0812">Transmembrane</keyword>
<dbReference type="GO" id="GO:0046872">
    <property type="term" value="F:metal ion binding"/>
    <property type="evidence" value="ECO:0007669"/>
    <property type="project" value="UniProtKB-KW"/>
</dbReference>
<evidence type="ECO:0000256" key="4">
    <source>
        <dbReference type="ARBA" id="ARBA00022989"/>
    </source>
</evidence>